<name>A0ABD1EG55_HYPHA</name>
<protein>
    <submittedName>
        <fullName evidence="1">Uncharacterized protein</fullName>
    </submittedName>
</protein>
<evidence type="ECO:0000313" key="1">
    <source>
        <dbReference type="EMBL" id="KAL1493633.1"/>
    </source>
</evidence>
<evidence type="ECO:0000313" key="2">
    <source>
        <dbReference type="Proteomes" id="UP001566132"/>
    </source>
</evidence>
<accession>A0ABD1EG55</accession>
<proteinExistence type="predicted"/>
<dbReference type="AlphaFoldDB" id="A0ABD1EG55"/>
<dbReference type="Proteomes" id="UP001566132">
    <property type="component" value="Unassembled WGS sequence"/>
</dbReference>
<gene>
    <name evidence="1" type="ORF">ABEB36_009332</name>
</gene>
<dbReference type="EMBL" id="JBDJPC010000007">
    <property type="protein sequence ID" value="KAL1493633.1"/>
    <property type="molecule type" value="Genomic_DNA"/>
</dbReference>
<keyword evidence="2" id="KW-1185">Reference proteome</keyword>
<reference evidence="1 2" key="1">
    <citation type="submission" date="2024-05" db="EMBL/GenBank/DDBJ databases">
        <title>Genetic variation in Jamaican populations of the coffee berry borer (Hypothenemus hampei).</title>
        <authorList>
            <person name="Errbii M."/>
            <person name="Myrie A."/>
        </authorList>
    </citation>
    <scope>NUCLEOTIDE SEQUENCE [LARGE SCALE GENOMIC DNA]</scope>
    <source>
        <strain evidence="1">JA-Hopewell-2020-01-JO</strain>
        <tissue evidence="1">Whole body</tissue>
    </source>
</reference>
<sequence>MFHNLQTIVPLHCQGGTIGRGKNRRKNLQKNGRVSFFLFPRSHPLWVLLAGKIKNNSTYQEKTARTKDYQESLSIGIS</sequence>
<comment type="caution">
    <text evidence="1">The sequence shown here is derived from an EMBL/GenBank/DDBJ whole genome shotgun (WGS) entry which is preliminary data.</text>
</comment>
<organism evidence="1 2">
    <name type="scientific">Hypothenemus hampei</name>
    <name type="common">Coffee berry borer</name>
    <dbReference type="NCBI Taxonomy" id="57062"/>
    <lineage>
        <taxon>Eukaryota</taxon>
        <taxon>Metazoa</taxon>
        <taxon>Ecdysozoa</taxon>
        <taxon>Arthropoda</taxon>
        <taxon>Hexapoda</taxon>
        <taxon>Insecta</taxon>
        <taxon>Pterygota</taxon>
        <taxon>Neoptera</taxon>
        <taxon>Endopterygota</taxon>
        <taxon>Coleoptera</taxon>
        <taxon>Polyphaga</taxon>
        <taxon>Cucujiformia</taxon>
        <taxon>Curculionidae</taxon>
        <taxon>Scolytinae</taxon>
        <taxon>Hypothenemus</taxon>
    </lineage>
</organism>